<dbReference type="InterPro" id="IPR004330">
    <property type="entry name" value="FAR1_DNA_bnd_dom"/>
</dbReference>
<dbReference type="AlphaFoldDB" id="A2Q3W9"/>
<protein>
    <submittedName>
        <fullName evidence="2">Putative transposase, related</fullName>
    </submittedName>
</protein>
<proteinExistence type="predicted"/>
<organism evidence="2">
    <name type="scientific">Medicago truncatula</name>
    <name type="common">Barrel medic</name>
    <name type="synonym">Medicago tribuloides</name>
    <dbReference type="NCBI Taxonomy" id="3880"/>
    <lineage>
        <taxon>Eukaryota</taxon>
        <taxon>Viridiplantae</taxon>
        <taxon>Streptophyta</taxon>
        <taxon>Embryophyta</taxon>
        <taxon>Tracheophyta</taxon>
        <taxon>Spermatophyta</taxon>
        <taxon>Magnoliopsida</taxon>
        <taxon>eudicotyledons</taxon>
        <taxon>Gunneridae</taxon>
        <taxon>Pentapetalae</taxon>
        <taxon>rosids</taxon>
        <taxon>fabids</taxon>
        <taxon>Fabales</taxon>
        <taxon>Fabaceae</taxon>
        <taxon>Papilionoideae</taxon>
        <taxon>50 kb inversion clade</taxon>
        <taxon>NPAAA clade</taxon>
        <taxon>Hologalegina</taxon>
        <taxon>IRL clade</taxon>
        <taxon>Trifolieae</taxon>
        <taxon>Medicago</taxon>
    </lineage>
</organism>
<dbReference type="Pfam" id="PF03101">
    <property type="entry name" value="FAR1"/>
    <property type="match status" value="1"/>
</dbReference>
<feature type="domain" description="FAR1" evidence="1">
    <location>
        <begin position="24"/>
        <end position="111"/>
    </location>
</feature>
<reference evidence="2" key="2">
    <citation type="submission" date="2007-03" db="EMBL/GenBank/DDBJ databases">
        <authorList>
            <consortium name="The International Medicago Genome Annotation Group"/>
        </authorList>
    </citation>
    <scope>NUCLEOTIDE SEQUENCE</scope>
</reference>
<dbReference type="PANTHER" id="PTHR46328:SF34">
    <property type="entry name" value="PROTEIN FAR1-RELATED SEQUENCE 5-LIKE"/>
    <property type="match status" value="1"/>
</dbReference>
<dbReference type="PANTHER" id="PTHR46328">
    <property type="entry name" value="FAR-RED IMPAIRED RESPONSIVE (FAR1) FAMILY PROTEIN-RELATED"/>
    <property type="match status" value="1"/>
</dbReference>
<dbReference type="OrthoDB" id="1894539at2759"/>
<evidence type="ECO:0000259" key="1">
    <source>
        <dbReference type="Pfam" id="PF03101"/>
    </source>
</evidence>
<sequence>MASSNDDWKPRLGIEFDTREEAEQFYLAYGLREGFRVRVRFTNRKKDGSVSSCRFVCCKEGIRKKEDKCAYEGKIRRGETRTKCLARITLSSKNGKLVINEFVENHNHDLLNRETTTCFDHIER</sequence>
<dbReference type="EMBL" id="AC155890">
    <property type="protein sequence ID" value="ABN08319.1"/>
    <property type="molecule type" value="Genomic_DNA"/>
</dbReference>
<accession>A2Q3W9</accession>
<reference evidence="2" key="1">
    <citation type="submission" date="2005-05" db="EMBL/GenBank/DDBJ databases">
        <authorList>
            <person name="Town C.D."/>
        </authorList>
    </citation>
    <scope>NUCLEOTIDE SEQUENCE</scope>
</reference>
<name>A2Q3W9_MEDTR</name>
<evidence type="ECO:0000313" key="2">
    <source>
        <dbReference type="EMBL" id="ABN08319.1"/>
    </source>
</evidence>
<gene>
    <name evidence="2" type="ORF">MtrDRAFT_AC155890g39v2</name>
</gene>